<accession>A0A8S9Z3D1</accession>
<dbReference type="EMBL" id="JTDE01000895">
    <property type="protein sequence ID" value="KAF7260090.1"/>
    <property type="molecule type" value="Genomic_DNA"/>
</dbReference>
<evidence type="ECO:0000313" key="2">
    <source>
        <dbReference type="Proteomes" id="UP000822476"/>
    </source>
</evidence>
<comment type="caution">
    <text evidence="1">The sequence shown here is derived from an EMBL/GenBank/DDBJ whole genome shotgun (WGS) entry which is preliminary data.</text>
</comment>
<dbReference type="InterPro" id="IPR011001">
    <property type="entry name" value="Saposin-like"/>
</dbReference>
<sequence>MMTFAKNVTATAASQQLLRARFEAICDLSVLYSSECKGQLNSLFSVYIMQLQIASSEHICQMLQICPNCALNNTLSNGNVTMGPSSNDTNFSTEMSSSAG</sequence>
<proteinExistence type="predicted"/>
<evidence type="ECO:0000313" key="1">
    <source>
        <dbReference type="EMBL" id="KAF7260090.1"/>
    </source>
</evidence>
<protein>
    <submittedName>
        <fullName evidence="1">Uncharacterized protein</fullName>
    </submittedName>
</protein>
<dbReference type="Proteomes" id="UP000822476">
    <property type="component" value="Unassembled WGS sequence"/>
</dbReference>
<dbReference type="OrthoDB" id="10364466at2759"/>
<dbReference type="AlphaFoldDB" id="A0A8S9Z3D1"/>
<dbReference type="SUPFAM" id="SSF47862">
    <property type="entry name" value="Saposin"/>
    <property type="match status" value="1"/>
</dbReference>
<reference evidence="1" key="1">
    <citation type="submission" date="2019-07" db="EMBL/GenBank/DDBJ databases">
        <title>Annotation for the trematode Paragonimus miyazaki's.</title>
        <authorList>
            <person name="Choi Y.-J."/>
        </authorList>
    </citation>
    <scope>NUCLEOTIDE SEQUENCE</scope>
    <source>
        <strain evidence="1">Japan</strain>
    </source>
</reference>
<keyword evidence="2" id="KW-1185">Reference proteome</keyword>
<name>A0A8S9Z3D1_9TREM</name>
<gene>
    <name evidence="1" type="ORF">EG68_02569</name>
</gene>
<organism evidence="1 2">
    <name type="scientific">Paragonimus skrjabini miyazakii</name>
    <dbReference type="NCBI Taxonomy" id="59628"/>
    <lineage>
        <taxon>Eukaryota</taxon>
        <taxon>Metazoa</taxon>
        <taxon>Spiralia</taxon>
        <taxon>Lophotrochozoa</taxon>
        <taxon>Platyhelminthes</taxon>
        <taxon>Trematoda</taxon>
        <taxon>Digenea</taxon>
        <taxon>Plagiorchiida</taxon>
        <taxon>Troglotremata</taxon>
        <taxon>Troglotrematidae</taxon>
        <taxon>Paragonimus</taxon>
    </lineage>
</organism>